<feature type="domain" description="HTH araC/xylS-type" evidence="4">
    <location>
        <begin position="167"/>
        <end position="266"/>
    </location>
</feature>
<organism evidence="5 6">
    <name type="scientific">Sphingomonas colocasiae</name>
    <dbReference type="NCBI Taxonomy" id="1848973"/>
    <lineage>
        <taxon>Bacteria</taxon>
        <taxon>Pseudomonadati</taxon>
        <taxon>Pseudomonadota</taxon>
        <taxon>Alphaproteobacteria</taxon>
        <taxon>Sphingomonadales</taxon>
        <taxon>Sphingomonadaceae</taxon>
        <taxon>Sphingomonas</taxon>
    </lineage>
</organism>
<name>A0ABS7PT81_9SPHN</name>
<evidence type="ECO:0000256" key="1">
    <source>
        <dbReference type="ARBA" id="ARBA00023015"/>
    </source>
</evidence>
<dbReference type="InterPro" id="IPR050204">
    <property type="entry name" value="AraC_XylS_family_regulators"/>
</dbReference>
<evidence type="ECO:0000313" key="5">
    <source>
        <dbReference type="EMBL" id="MBY8824542.1"/>
    </source>
</evidence>
<dbReference type="InterPro" id="IPR046532">
    <property type="entry name" value="DUF6597"/>
</dbReference>
<dbReference type="PANTHER" id="PTHR46796">
    <property type="entry name" value="HTH-TYPE TRANSCRIPTIONAL ACTIVATOR RHAS-RELATED"/>
    <property type="match status" value="1"/>
</dbReference>
<dbReference type="RefSeq" id="WP_222991641.1">
    <property type="nucleotide sequence ID" value="NZ_JAINVV010000009.1"/>
</dbReference>
<dbReference type="Gene3D" id="1.10.10.60">
    <property type="entry name" value="Homeodomain-like"/>
    <property type="match status" value="1"/>
</dbReference>
<proteinExistence type="predicted"/>
<dbReference type="Pfam" id="PF20240">
    <property type="entry name" value="DUF6597"/>
    <property type="match status" value="1"/>
</dbReference>
<sequence>MTDIADQAAPSPVSLDYAAPCPELRDYLSVFYDFRADLPVFEDQERADFAQFRFMLAGEGAYRFADGHEQAAPPIAIVGPTTGNTHIRVTGPVHVFGAGLLPAGWGALMGIEASTLVNRAVDATHLFGPGLVDVMMELRAAPTLEAMVAIGNRVTLELARRIDRAPLAFTRIVDDWLAASLSPQVDDLVARLGLSRRHVERQCKKLYGAPPKLLARKYRALRAAITLARGEAQMADLIGQGFYDQSHFIREIKAFTGVTPSRFQDDLPTLARLTLKRAELAGQVDPIIYQT</sequence>
<evidence type="ECO:0000256" key="3">
    <source>
        <dbReference type="ARBA" id="ARBA00023163"/>
    </source>
</evidence>
<dbReference type="InterPro" id="IPR018060">
    <property type="entry name" value="HTH_AraC"/>
</dbReference>
<dbReference type="Proteomes" id="UP000706039">
    <property type="component" value="Unassembled WGS sequence"/>
</dbReference>
<dbReference type="Pfam" id="PF12833">
    <property type="entry name" value="HTH_18"/>
    <property type="match status" value="1"/>
</dbReference>
<keyword evidence="6" id="KW-1185">Reference proteome</keyword>
<keyword evidence="3" id="KW-0804">Transcription</keyword>
<keyword evidence="1" id="KW-0805">Transcription regulation</keyword>
<evidence type="ECO:0000256" key="2">
    <source>
        <dbReference type="ARBA" id="ARBA00023125"/>
    </source>
</evidence>
<dbReference type="SMART" id="SM00342">
    <property type="entry name" value="HTH_ARAC"/>
    <property type="match status" value="1"/>
</dbReference>
<gene>
    <name evidence="5" type="ORF">K7G82_19710</name>
</gene>
<evidence type="ECO:0000259" key="4">
    <source>
        <dbReference type="PROSITE" id="PS01124"/>
    </source>
</evidence>
<accession>A0ABS7PT81</accession>
<keyword evidence="2" id="KW-0238">DNA-binding</keyword>
<evidence type="ECO:0000313" key="6">
    <source>
        <dbReference type="Proteomes" id="UP000706039"/>
    </source>
</evidence>
<comment type="caution">
    <text evidence="5">The sequence shown here is derived from an EMBL/GenBank/DDBJ whole genome shotgun (WGS) entry which is preliminary data.</text>
</comment>
<dbReference type="EMBL" id="JAINVV010000009">
    <property type="protein sequence ID" value="MBY8824542.1"/>
    <property type="molecule type" value="Genomic_DNA"/>
</dbReference>
<reference evidence="5 6" key="1">
    <citation type="submission" date="2021-08" db="EMBL/GenBank/DDBJ databases">
        <authorList>
            <person name="Tuo L."/>
        </authorList>
    </citation>
    <scope>NUCLEOTIDE SEQUENCE [LARGE SCALE GENOMIC DNA]</scope>
    <source>
        <strain evidence="5 6">JCM 31229</strain>
    </source>
</reference>
<protein>
    <submittedName>
        <fullName evidence="5">Helix-turn-helix transcriptional regulator</fullName>
    </submittedName>
</protein>
<dbReference type="PROSITE" id="PS01124">
    <property type="entry name" value="HTH_ARAC_FAMILY_2"/>
    <property type="match status" value="1"/>
</dbReference>